<dbReference type="EMBL" id="GBXM01003402">
    <property type="protein sequence ID" value="JAI05176.1"/>
    <property type="molecule type" value="Transcribed_RNA"/>
</dbReference>
<reference evidence="1" key="2">
    <citation type="journal article" date="2015" name="Fish Shellfish Immunol.">
        <title>Early steps in the European eel (Anguilla anguilla)-Vibrio vulnificus interaction in the gills: Role of the RtxA13 toxin.</title>
        <authorList>
            <person name="Callol A."/>
            <person name="Pajuelo D."/>
            <person name="Ebbesson L."/>
            <person name="Teles M."/>
            <person name="MacKenzie S."/>
            <person name="Amaro C."/>
        </authorList>
    </citation>
    <scope>NUCLEOTIDE SEQUENCE</scope>
</reference>
<evidence type="ECO:0000313" key="1">
    <source>
        <dbReference type="EMBL" id="JAI05176.1"/>
    </source>
</evidence>
<protein>
    <submittedName>
        <fullName evidence="1">Uncharacterized protein</fullName>
    </submittedName>
</protein>
<accession>A0A0E9XTI6</accession>
<dbReference type="AlphaFoldDB" id="A0A0E9XTI6"/>
<proteinExistence type="predicted"/>
<organism evidence="1">
    <name type="scientific">Anguilla anguilla</name>
    <name type="common">European freshwater eel</name>
    <name type="synonym">Muraena anguilla</name>
    <dbReference type="NCBI Taxonomy" id="7936"/>
    <lineage>
        <taxon>Eukaryota</taxon>
        <taxon>Metazoa</taxon>
        <taxon>Chordata</taxon>
        <taxon>Craniata</taxon>
        <taxon>Vertebrata</taxon>
        <taxon>Euteleostomi</taxon>
        <taxon>Actinopterygii</taxon>
        <taxon>Neopterygii</taxon>
        <taxon>Teleostei</taxon>
        <taxon>Anguilliformes</taxon>
        <taxon>Anguillidae</taxon>
        <taxon>Anguilla</taxon>
    </lineage>
</organism>
<reference evidence="1" key="1">
    <citation type="submission" date="2014-11" db="EMBL/GenBank/DDBJ databases">
        <authorList>
            <person name="Amaro Gonzalez C."/>
        </authorList>
    </citation>
    <scope>NUCLEOTIDE SEQUENCE</scope>
</reference>
<name>A0A0E9XTI6_ANGAN</name>
<sequence length="115" mass="12931">MIEYIIPVCVACPPARVYSDGPSKDCFILLCSLHSLHDLHCVLHLQTGRAFIWHVVQVQVVIFHPLTDTFNSISFISFNKLLSHPYCMLWERGTDEADSAGNMPVRTFIVAAVSQ</sequence>